<dbReference type="InterPro" id="IPR000182">
    <property type="entry name" value="GNAT_dom"/>
</dbReference>
<evidence type="ECO:0000313" key="3">
    <source>
        <dbReference type="Proteomes" id="UP000050417"/>
    </source>
</evidence>
<dbReference type="InterPro" id="IPR016181">
    <property type="entry name" value="Acyl_CoA_acyltransferase"/>
</dbReference>
<sequence length="172" mass="19335">MPSSEILRTPRLLLRYQTPADIPPLIALWRDPEVTRFMGGPRDLQRLQTAFDETQANPTAETYDLWPLVELSSGQTIGHCGLLDKEVDGKAEIELVYVLARSAWGQGYASEIGAALVAHAFERMGLRRLIALIEPQNAPSERVALRLGMRLEKEVIRPSGEPRRVYALEKME</sequence>
<evidence type="ECO:0000259" key="1">
    <source>
        <dbReference type="PROSITE" id="PS51186"/>
    </source>
</evidence>
<name>A0A0P6X2P1_9CHLR</name>
<dbReference type="PANTHER" id="PTHR43792:SF1">
    <property type="entry name" value="N-ACETYLTRANSFERASE DOMAIN-CONTAINING PROTEIN"/>
    <property type="match status" value="1"/>
</dbReference>
<dbReference type="EMBL" id="LGCL01000024">
    <property type="protein sequence ID" value="KPL76955.1"/>
    <property type="molecule type" value="Genomic_DNA"/>
</dbReference>
<dbReference type="STRING" id="1134406.ADN00_10225"/>
<dbReference type="SUPFAM" id="SSF55729">
    <property type="entry name" value="Acyl-CoA N-acyltransferases (Nat)"/>
    <property type="match status" value="1"/>
</dbReference>
<dbReference type="Pfam" id="PF13302">
    <property type="entry name" value="Acetyltransf_3"/>
    <property type="match status" value="1"/>
</dbReference>
<dbReference type="InterPro" id="IPR051531">
    <property type="entry name" value="N-acetyltransferase"/>
</dbReference>
<dbReference type="Proteomes" id="UP000050417">
    <property type="component" value="Unassembled WGS sequence"/>
</dbReference>
<proteinExistence type="predicted"/>
<dbReference type="RefSeq" id="WP_075062902.1">
    <property type="nucleotide sequence ID" value="NZ_LGCL01000024.1"/>
</dbReference>
<dbReference type="PROSITE" id="PS51186">
    <property type="entry name" value="GNAT"/>
    <property type="match status" value="1"/>
</dbReference>
<keyword evidence="3" id="KW-1185">Reference proteome</keyword>
<comment type="caution">
    <text evidence="2">The sequence shown here is derived from an EMBL/GenBank/DDBJ whole genome shotgun (WGS) entry which is preliminary data.</text>
</comment>
<feature type="domain" description="N-acetyltransferase" evidence="1">
    <location>
        <begin position="12"/>
        <end position="172"/>
    </location>
</feature>
<protein>
    <recommendedName>
        <fullName evidence="1">N-acetyltransferase domain-containing protein</fullName>
    </recommendedName>
</protein>
<accession>A0A0P6X2P1</accession>
<dbReference type="Gene3D" id="3.40.630.30">
    <property type="match status" value="1"/>
</dbReference>
<evidence type="ECO:0000313" key="2">
    <source>
        <dbReference type="EMBL" id="KPL76955.1"/>
    </source>
</evidence>
<dbReference type="OrthoDB" id="9798081at2"/>
<dbReference type="AlphaFoldDB" id="A0A0P6X2P1"/>
<dbReference type="PANTHER" id="PTHR43792">
    <property type="entry name" value="GNAT FAMILY, PUTATIVE (AFU_ORTHOLOGUE AFUA_3G00765)-RELATED-RELATED"/>
    <property type="match status" value="1"/>
</dbReference>
<gene>
    <name evidence="2" type="ORF">ADN00_10225</name>
</gene>
<organism evidence="2 3">
    <name type="scientific">Ornatilinea apprima</name>
    <dbReference type="NCBI Taxonomy" id="1134406"/>
    <lineage>
        <taxon>Bacteria</taxon>
        <taxon>Bacillati</taxon>
        <taxon>Chloroflexota</taxon>
        <taxon>Anaerolineae</taxon>
        <taxon>Anaerolineales</taxon>
        <taxon>Anaerolineaceae</taxon>
        <taxon>Ornatilinea</taxon>
    </lineage>
</organism>
<reference evidence="2 3" key="1">
    <citation type="submission" date="2015-07" db="EMBL/GenBank/DDBJ databases">
        <title>Genome sequence of Ornatilinea apprima DSM 23815.</title>
        <authorList>
            <person name="Hemp J."/>
            <person name="Ward L.M."/>
            <person name="Pace L.A."/>
            <person name="Fischer W.W."/>
        </authorList>
    </citation>
    <scope>NUCLEOTIDE SEQUENCE [LARGE SCALE GENOMIC DNA]</scope>
    <source>
        <strain evidence="2 3">P3M-1</strain>
    </source>
</reference>
<dbReference type="GO" id="GO:0016747">
    <property type="term" value="F:acyltransferase activity, transferring groups other than amino-acyl groups"/>
    <property type="evidence" value="ECO:0007669"/>
    <property type="project" value="InterPro"/>
</dbReference>